<keyword evidence="3" id="KW-1185">Reference proteome</keyword>
<dbReference type="Pfam" id="PF00561">
    <property type="entry name" value="Abhydrolase_1"/>
    <property type="match status" value="1"/>
</dbReference>
<dbReference type="InterPro" id="IPR050471">
    <property type="entry name" value="AB_hydrolase"/>
</dbReference>
<dbReference type="OrthoDB" id="19657at2759"/>
<comment type="caution">
    <text evidence="2">The sequence shown here is derived from an EMBL/GenBank/DDBJ whole genome shotgun (WGS) entry which is preliminary data.</text>
</comment>
<accession>G9N6K8</accession>
<dbReference type="InterPro" id="IPR000073">
    <property type="entry name" value="AB_hydrolase_1"/>
</dbReference>
<dbReference type="InParanoid" id="G9N6K8"/>
<dbReference type="InterPro" id="IPR029058">
    <property type="entry name" value="AB_hydrolase_fold"/>
</dbReference>
<dbReference type="Proteomes" id="UP000007115">
    <property type="component" value="Unassembled WGS sequence"/>
</dbReference>
<dbReference type="OMA" id="EHWTYWD"/>
<dbReference type="Gene3D" id="3.40.50.1820">
    <property type="entry name" value="alpha/beta hydrolase"/>
    <property type="match status" value="1"/>
</dbReference>
<dbReference type="VEuPathDB" id="FungiDB:TRIVIDRAFT_194914"/>
<dbReference type="EMBL" id="ABDF02000088">
    <property type="protein sequence ID" value="EHK17768.1"/>
    <property type="molecule type" value="Genomic_DNA"/>
</dbReference>
<sequence length="295" mass="32511">MAKHVQTSFVPHLGGINVGYRLSFTDSSVPTLVLINPFTTTADYYQPEFESGQLAGKLNLLAVEPLGHGATHTKSETYTYWDSAIMTLQLLDILEIDHAFVAGTSQGGWIAARMALLSPQRIDGLILIGTSMDLESPESRELGCWDGPQATASLVTMSADISPHDDFEPGSAYVDFLMQIGYGEKVTEDLKQKWAKSIQKIYSRDAGKKMICMAAVCLSSRDGLYARLPHLRCPVLWMQGTDDVVFSVANAEKEIKLFTNAAEAKLVVMQGGVHFLSFTHGNEIEKNIVEFTKQW</sequence>
<proteinExistence type="predicted"/>
<dbReference type="HOGENOM" id="CLU_062856_0_0_1"/>
<gene>
    <name evidence="2" type="ORF">TRIVIDRAFT_194914</name>
</gene>
<reference evidence="2 3" key="1">
    <citation type="journal article" date="2011" name="Genome Biol.">
        <title>Comparative genome sequence analysis underscores mycoparasitism as the ancestral life style of Trichoderma.</title>
        <authorList>
            <person name="Kubicek C.P."/>
            <person name="Herrera-Estrella A."/>
            <person name="Seidl-Seiboth V."/>
            <person name="Martinez D.A."/>
            <person name="Druzhinina I.S."/>
            <person name="Thon M."/>
            <person name="Zeilinger S."/>
            <person name="Casas-Flores S."/>
            <person name="Horwitz B.A."/>
            <person name="Mukherjee P.K."/>
            <person name="Mukherjee M."/>
            <person name="Kredics L."/>
            <person name="Alcaraz L.D."/>
            <person name="Aerts A."/>
            <person name="Antal Z."/>
            <person name="Atanasova L."/>
            <person name="Cervantes-Badillo M.G."/>
            <person name="Challacombe J."/>
            <person name="Chertkov O."/>
            <person name="McCluskey K."/>
            <person name="Coulpier F."/>
            <person name="Deshpande N."/>
            <person name="von Doehren H."/>
            <person name="Ebbole D.J."/>
            <person name="Esquivel-Naranjo E.U."/>
            <person name="Fekete E."/>
            <person name="Flipphi M."/>
            <person name="Glaser F."/>
            <person name="Gomez-Rodriguez E.Y."/>
            <person name="Gruber S."/>
            <person name="Han C."/>
            <person name="Henrissat B."/>
            <person name="Hermosa R."/>
            <person name="Hernandez-Onate M."/>
            <person name="Karaffa L."/>
            <person name="Kosti I."/>
            <person name="Le Crom S."/>
            <person name="Lindquist E."/>
            <person name="Lucas S."/>
            <person name="Luebeck M."/>
            <person name="Luebeck P.S."/>
            <person name="Margeot A."/>
            <person name="Metz B."/>
            <person name="Misra M."/>
            <person name="Nevalainen H."/>
            <person name="Omann M."/>
            <person name="Packer N."/>
            <person name="Perrone G."/>
            <person name="Uresti-Rivera E.E."/>
            <person name="Salamov A."/>
            <person name="Schmoll M."/>
            <person name="Seiboth B."/>
            <person name="Shapiro H."/>
            <person name="Sukno S."/>
            <person name="Tamayo-Ramos J.A."/>
            <person name="Tisch D."/>
            <person name="Wiest A."/>
            <person name="Wilkinson H.H."/>
            <person name="Zhang M."/>
            <person name="Coutinho P.M."/>
            <person name="Kenerley C.M."/>
            <person name="Monte E."/>
            <person name="Baker S.E."/>
            <person name="Grigoriev I.V."/>
        </authorList>
    </citation>
    <scope>NUCLEOTIDE SEQUENCE [LARGE SCALE GENOMIC DNA]</scope>
    <source>
        <strain evidence="3">Gv29-8 / FGSC 10586</strain>
    </source>
</reference>
<dbReference type="STRING" id="413071.G9N6K8"/>
<dbReference type="PANTHER" id="PTHR43433">
    <property type="entry name" value="HYDROLASE, ALPHA/BETA FOLD FAMILY PROTEIN"/>
    <property type="match status" value="1"/>
</dbReference>
<organism evidence="2 3">
    <name type="scientific">Hypocrea virens (strain Gv29-8 / FGSC 10586)</name>
    <name type="common">Gliocladium virens</name>
    <name type="synonym">Trichoderma virens</name>
    <dbReference type="NCBI Taxonomy" id="413071"/>
    <lineage>
        <taxon>Eukaryota</taxon>
        <taxon>Fungi</taxon>
        <taxon>Dikarya</taxon>
        <taxon>Ascomycota</taxon>
        <taxon>Pezizomycotina</taxon>
        <taxon>Sordariomycetes</taxon>
        <taxon>Hypocreomycetidae</taxon>
        <taxon>Hypocreales</taxon>
        <taxon>Hypocreaceae</taxon>
        <taxon>Trichoderma</taxon>
    </lineage>
</organism>
<name>G9N6K8_HYPVG</name>
<dbReference type="RefSeq" id="XP_013951961.1">
    <property type="nucleotide sequence ID" value="XM_014096486.1"/>
</dbReference>
<evidence type="ECO:0000259" key="1">
    <source>
        <dbReference type="Pfam" id="PF00561"/>
    </source>
</evidence>
<dbReference type="SUPFAM" id="SSF53474">
    <property type="entry name" value="alpha/beta-Hydrolases"/>
    <property type="match status" value="1"/>
</dbReference>
<dbReference type="PANTHER" id="PTHR43433:SF5">
    <property type="entry name" value="AB HYDROLASE-1 DOMAIN-CONTAINING PROTEIN"/>
    <property type="match status" value="1"/>
</dbReference>
<evidence type="ECO:0000313" key="2">
    <source>
        <dbReference type="EMBL" id="EHK17768.1"/>
    </source>
</evidence>
<feature type="domain" description="AB hydrolase-1" evidence="1">
    <location>
        <begin position="57"/>
        <end position="280"/>
    </location>
</feature>
<dbReference type="AlphaFoldDB" id="G9N6K8"/>
<dbReference type="GeneID" id="25789856"/>
<evidence type="ECO:0000313" key="3">
    <source>
        <dbReference type="Proteomes" id="UP000007115"/>
    </source>
</evidence>
<protein>
    <recommendedName>
        <fullName evidence="1">AB hydrolase-1 domain-containing protein</fullName>
    </recommendedName>
</protein>
<dbReference type="eggNOG" id="ENOG502S7C5">
    <property type="taxonomic scope" value="Eukaryota"/>
</dbReference>